<sequence length="165" mass="16496">MTLKFLITGVVGAALVGAAAAGATSMASVPTAAAPAVTPVVFGAPLPQQPAAALPSPDQLERILTGLATPGGSKAGLVDGGVGIIEGRTAERLLATASQKGYLPLNIKVSNVRPIDNGLVAATVTASSAQLPPTTREVTFRNDGFGWKVTKESAMSLLHAAMAVV</sequence>
<dbReference type="AlphaFoldDB" id="S5TML7"/>
<organism evidence="5">
    <name type="scientific">uncultured bacterium esnapd12</name>
    <dbReference type="NCBI Taxonomy" id="1366592"/>
    <lineage>
        <taxon>Bacteria</taxon>
        <taxon>environmental samples</taxon>
    </lineage>
</organism>
<evidence type="ECO:0000256" key="1">
    <source>
        <dbReference type="ARBA" id="ARBA00022729"/>
    </source>
</evidence>
<keyword evidence="1 3" id="KW-0732">Signal</keyword>
<reference evidence="5" key="1">
    <citation type="journal article" date="2013" name="Proc. Natl. Acad. Sci. U.S.A.">
        <title>Mapping gene clusters within arrayed metagenomic libraries to expand the structural diversity of biomedically relevant natural products.</title>
        <authorList>
            <person name="Owen J.G."/>
            <person name="Reddy B.V."/>
            <person name="Ternei M.A."/>
            <person name="Charlop-Powers Z."/>
            <person name="Calle P.Y."/>
            <person name="Kim J.H."/>
            <person name="Brady S.F."/>
        </authorList>
    </citation>
    <scope>NUCLEOTIDE SEQUENCE</scope>
</reference>
<evidence type="ECO:0000256" key="3">
    <source>
        <dbReference type="SAM" id="SignalP"/>
    </source>
</evidence>
<feature type="chain" id="PRO_5004532893" evidence="3">
    <location>
        <begin position="28"/>
        <end position="165"/>
    </location>
</feature>
<dbReference type="Pfam" id="PF26580">
    <property type="entry name" value="Mtb12_C"/>
    <property type="match status" value="1"/>
</dbReference>
<feature type="signal peptide" evidence="3">
    <location>
        <begin position="1"/>
        <end position="27"/>
    </location>
</feature>
<dbReference type="InterPro" id="IPR058644">
    <property type="entry name" value="Mtb12-like_C"/>
</dbReference>
<accession>S5TML7</accession>
<comment type="similarity">
    <text evidence="2">Belongs to the MTB12 family.</text>
</comment>
<evidence type="ECO:0000256" key="2">
    <source>
        <dbReference type="ARBA" id="ARBA00093774"/>
    </source>
</evidence>
<evidence type="ECO:0000313" key="5">
    <source>
        <dbReference type="EMBL" id="AGS49633.1"/>
    </source>
</evidence>
<dbReference type="EMBL" id="KF264551">
    <property type="protein sequence ID" value="AGS49633.1"/>
    <property type="molecule type" value="Genomic_DNA"/>
</dbReference>
<evidence type="ECO:0000259" key="4">
    <source>
        <dbReference type="Pfam" id="PF26580"/>
    </source>
</evidence>
<protein>
    <submittedName>
        <fullName evidence="5">Low molecular weight antigen MTB12</fullName>
    </submittedName>
</protein>
<proteinExistence type="inferred from homology"/>
<name>S5TML7_9BACT</name>
<feature type="domain" description="Low molecular weight antigen MTB12-like C-terminal" evidence="4">
    <location>
        <begin position="54"/>
        <end position="162"/>
    </location>
</feature>